<dbReference type="OrthoDB" id="5391403at2759"/>
<dbReference type="KEGG" id="ppp:112275555"/>
<dbReference type="OMA" id="MASAPFY"/>
<dbReference type="Pfam" id="PF13890">
    <property type="entry name" value="Rab3-GTPase_cat"/>
    <property type="match status" value="1"/>
</dbReference>
<dbReference type="Pfam" id="PF03909">
    <property type="entry name" value="BSD"/>
    <property type="match status" value="1"/>
</dbReference>
<dbReference type="RefSeq" id="XP_024361785.1">
    <property type="nucleotide sequence ID" value="XM_024506017.2"/>
</dbReference>
<dbReference type="Gene3D" id="1.10.3970.10">
    <property type="entry name" value="BSD domain"/>
    <property type="match status" value="1"/>
</dbReference>
<accession>A0A2K1IIU6</accession>
<dbReference type="EnsemblPlants" id="Pp3c23_10600V3.1">
    <property type="protein sequence ID" value="Pp3c23_10600V3.1"/>
    <property type="gene ID" value="Pp3c23_10600"/>
</dbReference>
<dbReference type="Gramene" id="Pp3c23_10600V3.2">
    <property type="protein sequence ID" value="Pp3c23_10600V3.2"/>
    <property type="gene ID" value="Pp3c23_10600"/>
</dbReference>
<evidence type="ECO:0000313" key="5">
    <source>
        <dbReference type="Proteomes" id="UP000006727"/>
    </source>
</evidence>
<dbReference type="EMBL" id="ABEU02000023">
    <property type="protein sequence ID" value="PNR29194.1"/>
    <property type="molecule type" value="Genomic_DNA"/>
</dbReference>
<dbReference type="AlphaFoldDB" id="A0A2K1IIU6"/>
<dbReference type="GO" id="GO:0005096">
    <property type="term" value="F:GTPase activator activity"/>
    <property type="evidence" value="ECO:0000318"/>
    <property type="project" value="GO_Central"/>
</dbReference>
<protein>
    <recommendedName>
        <fullName evidence="2">BSD domain-containing protein</fullName>
    </recommendedName>
</protein>
<dbReference type="PROSITE" id="PS50858">
    <property type="entry name" value="BSD"/>
    <property type="match status" value="1"/>
</dbReference>
<dbReference type="InterPro" id="IPR026147">
    <property type="entry name" value="Rab3GAP1_conserved"/>
</dbReference>
<evidence type="ECO:0000259" key="2">
    <source>
        <dbReference type="PROSITE" id="PS50858"/>
    </source>
</evidence>
<keyword evidence="5" id="KW-1185">Reference proteome</keyword>
<name>A0A2K1IIU6_PHYPA</name>
<dbReference type="FunCoup" id="A0A2K1IIU6">
    <property type="interactions" value="955"/>
</dbReference>
<gene>
    <name evidence="4" type="primary">LOC112275555</name>
    <name evidence="3" type="ORF">PHYPA_027886</name>
</gene>
<dbReference type="GeneID" id="112275555"/>
<feature type="domain" description="BSD" evidence="2">
    <location>
        <begin position="96"/>
        <end position="150"/>
    </location>
</feature>
<evidence type="ECO:0000313" key="4">
    <source>
        <dbReference type="EnsemblPlants" id="Pp3c23_10600V3.1"/>
    </source>
</evidence>
<dbReference type="PANTHER" id="PTHR21422:SF10">
    <property type="entry name" value="RAB3 GTPASE-ACTIVATING PROTEIN CATALYTIC SUBUNIT"/>
    <property type="match status" value="1"/>
</dbReference>
<dbReference type="GO" id="GO:2000786">
    <property type="term" value="P:positive regulation of autophagosome assembly"/>
    <property type="evidence" value="ECO:0000318"/>
    <property type="project" value="GO_Central"/>
</dbReference>
<organism evidence="3">
    <name type="scientific">Physcomitrium patens</name>
    <name type="common">Spreading-leaved earth moss</name>
    <name type="synonym">Physcomitrella patens</name>
    <dbReference type="NCBI Taxonomy" id="3218"/>
    <lineage>
        <taxon>Eukaryota</taxon>
        <taxon>Viridiplantae</taxon>
        <taxon>Streptophyta</taxon>
        <taxon>Embryophyta</taxon>
        <taxon>Bryophyta</taxon>
        <taxon>Bryophytina</taxon>
        <taxon>Bryopsida</taxon>
        <taxon>Funariidae</taxon>
        <taxon>Funariales</taxon>
        <taxon>Funariaceae</taxon>
        <taxon>Physcomitrium</taxon>
    </lineage>
</organism>
<evidence type="ECO:0000256" key="1">
    <source>
        <dbReference type="ARBA" id="ARBA00022553"/>
    </source>
</evidence>
<evidence type="ECO:0000313" key="3">
    <source>
        <dbReference type="EMBL" id="PNR29194.1"/>
    </source>
</evidence>
<dbReference type="Gramene" id="Pp3c23_10600V3.1">
    <property type="protein sequence ID" value="Pp3c23_10600V3.1"/>
    <property type="gene ID" value="Pp3c23_10600"/>
</dbReference>
<dbReference type="PANTHER" id="PTHR21422">
    <property type="entry name" value="RAB3 GTPASE-ACTIVATING PROTEIN CATALYTIC SUBUNIT"/>
    <property type="match status" value="1"/>
</dbReference>
<dbReference type="FunFam" id="1.10.3970.10:FF:000001">
    <property type="entry name" value="synapse-associated protein 1 isoform X1"/>
    <property type="match status" value="1"/>
</dbReference>
<proteinExistence type="predicted"/>
<dbReference type="PaxDb" id="3218-PP1S137_262V6.1"/>
<dbReference type="SUPFAM" id="SSF140383">
    <property type="entry name" value="BSD domain-like"/>
    <property type="match status" value="1"/>
</dbReference>
<keyword evidence="1" id="KW-0597">Phosphoprotein</keyword>
<dbReference type="InterPro" id="IPR005607">
    <property type="entry name" value="BSD_dom"/>
</dbReference>
<dbReference type="STRING" id="3218.A0A2K1IIU6"/>
<reference evidence="3 5" key="1">
    <citation type="journal article" date="2008" name="Science">
        <title>The Physcomitrella genome reveals evolutionary insights into the conquest of land by plants.</title>
        <authorList>
            <person name="Rensing S."/>
            <person name="Lang D."/>
            <person name="Zimmer A."/>
            <person name="Terry A."/>
            <person name="Salamov A."/>
            <person name="Shapiro H."/>
            <person name="Nishiyama T."/>
            <person name="Perroud P.-F."/>
            <person name="Lindquist E."/>
            <person name="Kamisugi Y."/>
            <person name="Tanahashi T."/>
            <person name="Sakakibara K."/>
            <person name="Fujita T."/>
            <person name="Oishi K."/>
            <person name="Shin-I T."/>
            <person name="Kuroki Y."/>
            <person name="Toyoda A."/>
            <person name="Suzuki Y."/>
            <person name="Hashimoto A."/>
            <person name="Yamaguchi K."/>
            <person name="Sugano A."/>
            <person name="Kohara Y."/>
            <person name="Fujiyama A."/>
            <person name="Anterola A."/>
            <person name="Aoki S."/>
            <person name="Ashton N."/>
            <person name="Barbazuk W.B."/>
            <person name="Barker E."/>
            <person name="Bennetzen J."/>
            <person name="Bezanilla M."/>
            <person name="Blankenship R."/>
            <person name="Cho S.H."/>
            <person name="Dutcher S."/>
            <person name="Estelle M."/>
            <person name="Fawcett J.A."/>
            <person name="Gundlach H."/>
            <person name="Hanada K."/>
            <person name="Heyl A."/>
            <person name="Hicks K.A."/>
            <person name="Hugh J."/>
            <person name="Lohr M."/>
            <person name="Mayer K."/>
            <person name="Melkozernov A."/>
            <person name="Murata T."/>
            <person name="Nelson D."/>
            <person name="Pils B."/>
            <person name="Prigge M."/>
            <person name="Reiss B."/>
            <person name="Renner T."/>
            <person name="Rombauts S."/>
            <person name="Rushton P."/>
            <person name="Sanderfoot A."/>
            <person name="Schween G."/>
            <person name="Shiu S.-H."/>
            <person name="Stueber K."/>
            <person name="Theodoulou F.L."/>
            <person name="Tu H."/>
            <person name="Van de Peer Y."/>
            <person name="Verrier P.J."/>
            <person name="Waters E."/>
            <person name="Wood A."/>
            <person name="Yang L."/>
            <person name="Cove D."/>
            <person name="Cuming A."/>
            <person name="Hasebe M."/>
            <person name="Lucas S."/>
            <person name="Mishler D.B."/>
            <person name="Reski R."/>
            <person name="Grigoriev I."/>
            <person name="Quatrano R.S."/>
            <person name="Boore J.L."/>
        </authorList>
    </citation>
    <scope>NUCLEOTIDE SEQUENCE [LARGE SCALE GENOMIC DNA]</scope>
    <source>
        <strain evidence="4 5">cv. Gransden 2004</strain>
    </source>
</reference>
<sequence>MESSLILKAKSALQNVAAKAERVLTEIKADIKADFGGPPTPDGTTWTNGRYIHDTEFKAEYPWSAKNDSEKRYEVEFKRRILDLSKKPEDFLEGVDDDLESIDMQTAMIYVGNVLEFDEELKELWFQYVPKKMKELEFWRRYFIAVKRVRQEIIDADSNNYVRMSWSSIERRLTFGGTFNESLWRDPIEEEADSEAVSVTSIPQSVIIRRLAAAIETGRSAKSMQELVIQGGRLLDKDVLPSNGDWSGIVSGFAAMRRLSAGRGKDSKSRFSKTTSLGDYHTLLWSLFDADTQHEDQVDKKLSFTASPNLPRDIHGAPPESFVARLAEIMAEIKTEQGMGEFWLEVIKELRRRWKEGVPISLLPVDESPDLRYCLLHQQLQLINCCIARRKKRAADLESLEILNSYLAHEDNSSAESTDNHLAPSESLNIKAPVLLYAKLKTGEKVLRVGADHPAADLLMLETGEPVYSPITQDNPIMTEDAIMEAEELILRTRSVGAGCSQLLSDMQAFKAANPGCILEDFVRWYSPLDWREEPGTGLMFQGSAENAGEYGAIRGYLSARMQCQGNLWQELWASSRPVPALKQSPLFDEELAGESTLDVLEDVAPSDLFEQLFLAALGAGVAIVEAAPAAKTETLARCLKECTEYLVITCEREMSSSKLERLCEVYEDMEFALHLAQCGSPVEAEAPSGPPGTTVVTNDDSYDLPEPIPFLEAEKVTFQRSVDYQQAQQFVKTDFGQLFSRMFEVKSSLFDKKHLSPLHADEERRPVSTVAGECTFV</sequence>
<dbReference type="EnsemblPlants" id="Pp3c23_10600V3.2">
    <property type="protein sequence ID" value="Pp3c23_10600V3.2"/>
    <property type="gene ID" value="Pp3c23_10600"/>
</dbReference>
<dbReference type="SMART" id="SM00751">
    <property type="entry name" value="BSD"/>
    <property type="match status" value="1"/>
</dbReference>
<reference evidence="4" key="3">
    <citation type="submission" date="2020-12" db="UniProtKB">
        <authorList>
            <consortium name="EnsemblPlants"/>
        </authorList>
    </citation>
    <scope>IDENTIFICATION</scope>
</reference>
<dbReference type="Proteomes" id="UP000006727">
    <property type="component" value="Chromosome 23"/>
</dbReference>
<dbReference type="InterPro" id="IPR035925">
    <property type="entry name" value="BSD_dom_sf"/>
</dbReference>
<dbReference type="InterPro" id="IPR045700">
    <property type="entry name" value="Rab3GAP1"/>
</dbReference>
<reference evidence="3 5" key="2">
    <citation type="journal article" date="2018" name="Plant J.">
        <title>The Physcomitrella patens chromosome-scale assembly reveals moss genome structure and evolution.</title>
        <authorList>
            <person name="Lang D."/>
            <person name="Ullrich K.K."/>
            <person name="Murat F."/>
            <person name="Fuchs J."/>
            <person name="Jenkins J."/>
            <person name="Haas F.B."/>
            <person name="Piednoel M."/>
            <person name="Gundlach H."/>
            <person name="Van Bel M."/>
            <person name="Meyberg R."/>
            <person name="Vives C."/>
            <person name="Morata J."/>
            <person name="Symeonidi A."/>
            <person name="Hiss M."/>
            <person name="Muchero W."/>
            <person name="Kamisugi Y."/>
            <person name="Saleh O."/>
            <person name="Blanc G."/>
            <person name="Decker E.L."/>
            <person name="van Gessel N."/>
            <person name="Grimwood J."/>
            <person name="Hayes R.D."/>
            <person name="Graham S.W."/>
            <person name="Gunter L.E."/>
            <person name="McDaniel S.F."/>
            <person name="Hoernstein S.N.W."/>
            <person name="Larsson A."/>
            <person name="Li F.W."/>
            <person name="Perroud P.F."/>
            <person name="Phillips J."/>
            <person name="Ranjan P."/>
            <person name="Rokshar D.S."/>
            <person name="Rothfels C.J."/>
            <person name="Schneider L."/>
            <person name="Shu S."/>
            <person name="Stevenson D.W."/>
            <person name="Thummler F."/>
            <person name="Tillich M."/>
            <person name="Villarreal Aguilar J.C."/>
            <person name="Widiez T."/>
            <person name="Wong G.K."/>
            <person name="Wymore A."/>
            <person name="Zhang Y."/>
            <person name="Zimmer A.D."/>
            <person name="Quatrano R.S."/>
            <person name="Mayer K.F.X."/>
            <person name="Goodstein D."/>
            <person name="Casacuberta J.M."/>
            <person name="Vandepoele K."/>
            <person name="Reski R."/>
            <person name="Cuming A.C."/>
            <person name="Tuskan G.A."/>
            <person name="Maumus F."/>
            <person name="Salse J."/>
            <person name="Schmutz J."/>
            <person name="Rensing S.A."/>
        </authorList>
    </citation>
    <scope>NUCLEOTIDE SEQUENCE [LARGE SCALE GENOMIC DNA]</scope>
    <source>
        <strain evidence="4 5">cv. Gransden 2004</strain>
    </source>
</reference>